<dbReference type="InterPro" id="IPR040026">
    <property type="entry name" value="FliD"/>
</dbReference>
<accession>K6YVV1</accession>
<comment type="subcellular location">
    <subcellularLocation>
        <location evidence="5">Secreted</location>
    </subcellularLocation>
    <subcellularLocation>
        <location evidence="5">Bacterial flagellum</location>
    </subcellularLocation>
</comment>
<dbReference type="PANTHER" id="PTHR30288">
    <property type="entry name" value="FLAGELLAR CAP/ASSEMBLY PROTEIN FLID"/>
    <property type="match status" value="1"/>
</dbReference>
<dbReference type="RefSeq" id="WP_007623178.1">
    <property type="nucleotide sequence ID" value="NZ_BAEO01000056.1"/>
</dbReference>
<comment type="subunit">
    <text evidence="2 5">Homopentamer.</text>
</comment>
<evidence type="ECO:0000256" key="2">
    <source>
        <dbReference type="ARBA" id="ARBA00011255"/>
    </source>
</evidence>
<evidence type="ECO:0000256" key="4">
    <source>
        <dbReference type="ARBA" id="ARBA00023143"/>
    </source>
</evidence>
<name>K6YVV1_9ALTE</name>
<evidence type="ECO:0000259" key="6">
    <source>
        <dbReference type="Pfam" id="PF02465"/>
    </source>
</evidence>
<dbReference type="InterPro" id="IPR003481">
    <property type="entry name" value="FliD_N"/>
</dbReference>
<comment type="similarity">
    <text evidence="1 5">Belongs to the FliD family.</text>
</comment>
<dbReference type="InterPro" id="IPR010810">
    <property type="entry name" value="Flagellin_hook_IN_motif"/>
</dbReference>
<evidence type="ECO:0000256" key="5">
    <source>
        <dbReference type="RuleBase" id="RU362066"/>
    </source>
</evidence>
<keyword evidence="8" id="KW-0969">Cilium</keyword>
<dbReference type="STRING" id="493475.GARC_3890"/>
<reference evidence="8 9" key="1">
    <citation type="journal article" date="2017" name="Antonie Van Leeuwenhoek">
        <title>Rhizobium rhizosphaerae sp. nov., a novel species isolated from rice rhizosphere.</title>
        <authorList>
            <person name="Zhao J.J."/>
            <person name="Zhang J."/>
            <person name="Zhang R.J."/>
            <person name="Zhang C.W."/>
            <person name="Yin H.Q."/>
            <person name="Zhang X.X."/>
        </authorList>
    </citation>
    <scope>NUCLEOTIDE SEQUENCE [LARGE SCALE GENOMIC DNA]</scope>
    <source>
        <strain evidence="8 9">BSs20135</strain>
    </source>
</reference>
<dbReference type="EMBL" id="BAEO01000056">
    <property type="protein sequence ID" value="GAC20843.1"/>
    <property type="molecule type" value="Genomic_DNA"/>
</dbReference>
<dbReference type="GO" id="GO:0071973">
    <property type="term" value="P:bacterial-type flagellum-dependent cell motility"/>
    <property type="evidence" value="ECO:0007669"/>
    <property type="project" value="TreeGrafter"/>
</dbReference>
<keyword evidence="3" id="KW-0175">Coiled coil</keyword>
<dbReference type="GO" id="GO:0007155">
    <property type="term" value="P:cell adhesion"/>
    <property type="evidence" value="ECO:0007669"/>
    <property type="project" value="InterPro"/>
</dbReference>
<dbReference type="eggNOG" id="COG1345">
    <property type="taxonomic scope" value="Bacteria"/>
</dbReference>
<gene>
    <name evidence="8" type="primary">fliD</name>
    <name evidence="8" type="ORF">GARC_3890</name>
</gene>
<dbReference type="InterPro" id="IPR010809">
    <property type="entry name" value="FliD_C"/>
</dbReference>
<sequence length="481" mass="51294">MSISSLGVGSGLDLESLVTQLLEAESKPKTAALDARENSVEAEISGIGKLKSKLEDFQETLDDLRSETNLKGREPTIKNPSDIEPFTAEASNSALEGDYNIAVTQLASGSRIETADADFASSADTVLSAGTASLTFKINATADSFTIDLNAGDSLQDLRNAINSSENNFGVTASIIDTGTVAGGAKLVFTSSTAGDGNDLVIVNDNDVAELNIVSTTDSTEGATYLAPVTSAQNAKATIDGIDVESKTNKFKNVIENVSFEASEISDLKADGITFQTSRLSIGFDKEAVEETIREFVTNFNALQAEIKLLTKYGESDLEDDGSLAGDSLVRGIQTGINNILFSSIDSSTLGGLFQLGIEYNDNNELEISTSDKIGLGSGDERLQNALDDNFDQIAALFTDEEQGIAVRLYDYVEEYTSYSGLLKSRENSAKDQREQIFDERLSLELRLAGTEQILRAKYLNLDQTVSSLNSTGAALLATLG</sequence>
<keyword evidence="8" id="KW-0282">Flagellum</keyword>
<evidence type="ECO:0000313" key="8">
    <source>
        <dbReference type="EMBL" id="GAC20843.1"/>
    </source>
</evidence>
<protein>
    <recommendedName>
        <fullName evidence="5">Flagellar hook-associated protein 2</fullName>
        <shortName evidence="5">HAP2</shortName>
    </recommendedName>
    <alternativeName>
        <fullName evidence="5">Flagellar cap protein</fullName>
    </alternativeName>
</protein>
<evidence type="ECO:0000313" key="9">
    <source>
        <dbReference type="Proteomes" id="UP000006327"/>
    </source>
</evidence>
<proteinExistence type="inferred from homology"/>
<dbReference type="Pfam" id="PF07195">
    <property type="entry name" value="FliD_C"/>
    <property type="match status" value="1"/>
</dbReference>
<dbReference type="GO" id="GO:0009424">
    <property type="term" value="C:bacterial-type flagellum hook"/>
    <property type="evidence" value="ECO:0007669"/>
    <property type="project" value="UniProtKB-UniRule"/>
</dbReference>
<keyword evidence="5" id="KW-0964">Secreted</keyword>
<dbReference type="Pfam" id="PF07196">
    <property type="entry name" value="Flagellin_IN"/>
    <property type="match status" value="1"/>
</dbReference>
<evidence type="ECO:0000259" key="7">
    <source>
        <dbReference type="Pfam" id="PF07195"/>
    </source>
</evidence>
<comment type="function">
    <text evidence="5">Required for morphogenesis and for the elongation of the flagellar filament by facilitating polymerization of the flagellin monomers at the tip of growing filament. Forms a capping structure, which prevents flagellin subunits (transported through the central channel of the flagellum) from leaking out without polymerization at the distal end.</text>
</comment>
<evidence type="ECO:0000256" key="3">
    <source>
        <dbReference type="ARBA" id="ARBA00023054"/>
    </source>
</evidence>
<dbReference type="Proteomes" id="UP000006327">
    <property type="component" value="Unassembled WGS sequence"/>
</dbReference>
<keyword evidence="4 5" id="KW-0975">Bacterial flagellum</keyword>
<comment type="caution">
    <text evidence="8">The sequence shown here is derived from an EMBL/GenBank/DDBJ whole genome shotgun (WGS) entry which is preliminary data.</text>
</comment>
<dbReference type="AlphaFoldDB" id="K6YVV1"/>
<dbReference type="PANTHER" id="PTHR30288:SF0">
    <property type="entry name" value="FLAGELLAR HOOK-ASSOCIATED PROTEIN 2"/>
    <property type="match status" value="1"/>
</dbReference>
<evidence type="ECO:0000256" key="1">
    <source>
        <dbReference type="ARBA" id="ARBA00009764"/>
    </source>
</evidence>
<keyword evidence="8" id="KW-0966">Cell projection</keyword>
<keyword evidence="9" id="KW-1185">Reference proteome</keyword>
<dbReference type="GO" id="GO:0009421">
    <property type="term" value="C:bacterial-type flagellum filament cap"/>
    <property type="evidence" value="ECO:0007669"/>
    <property type="project" value="InterPro"/>
</dbReference>
<feature type="domain" description="Flagellar hook-associated protein 2 N-terminal" evidence="6">
    <location>
        <begin position="10"/>
        <end position="109"/>
    </location>
</feature>
<dbReference type="GO" id="GO:0005576">
    <property type="term" value="C:extracellular region"/>
    <property type="evidence" value="ECO:0007669"/>
    <property type="project" value="UniProtKB-SubCell"/>
</dbReference>
<organism evidence="8 9">
    <name type="scientific">Paraglaciecola arctica BSs20135</name>
    <dbReference type="NCBI Taxonomy" id="493475"/>
    <lineage>
        <taxon>Bacteria</taxon>
        <taxon>Pseudomonadati</taxon>
        <taxon>Pseudomonadota</taxon>
        <taxon>Gammaproteobacteria</taxon>
        <taxon>Alteromonadales</taxon>
        <taxon>Alteromonadaceae</taxon>
        <taxon>Paraglaciecola</taxon>
    </lineage>
</organism>
<dbReference type="Pfam" id="PF02465">
    <property type="entry name" value="FliD_N"/>
    <property type="match status" value="1"/>
</dbReference>
<feature type="domain" description="Flagellar hook-associated protein 2 C-terminal" evidence="7">
    <location>
        <begin position="232"/>
        <end position="471"/>
    </location>
</feature>
<dbReference type="OrthoDB" id="9810816at2"/>